<dbReference type="Pfam" id="PF13193">
    <property type="entry name" value="AMP-binding_C"/>
    <property type="match status" value="1"/>
</dbReference>
<dbReference type="InterPro" id="IPR000873">
    <property type="entry name" value="AMP-dep_synth/lig_dom"/>
</dbReference>
<dbReference type="Pfam" id="PF00501">
    <property type="entry name" value="AMP-binding"/>
    <property type="match status" value="1"/>
</dbReference>
<evidence type="ECO:0000313" key="4">
    <source>
        <dbReference type="Proteomes" id="UP000392064"/>
    </source>
</evidence>
<dbReference type="KEGG" id="aef:GEV26_09365"/>
<feature type="domain" description="AMP-binding enzyme C-terminal" evidence="2">
    <location>
        <begin position="416"/>
        <end position="493"/>
    </location>
</feature>
<evidence type="ECO:0000313" key="3">
    <source>
        <dbReference type="EMBL" id="QGG41552.1"/>
    </source>
</evidence>
<dbReference type="InterPro" id="IPR045851">
    <property type="entry name" value="AMP-bd_C_sf"/>
</dbReference>
<dbReference type="EMBL" id="CP045737">
    <property type="protein sequence ID" value="QGG41552.1"/>
    <property type="molecule type" value="Genomic_DNA"/>
</dbReference>
<evidence type="ECO:0000259" key="1">
    <source>
        <dbReference type="Pfam" id="PF00501"/>
    </source>
</evidence>
<dbReference type="PANTHER" id="PTHR24096">
    <property type="entry name" value="LONG-CHAIN-FATTY-ACID--COA LIGASE"/>
    <property type="match status" value="1"/>
</dbReference>
<dbReference type="InterPro" id="IPR025110">
    <property type="entry name" value="AMP-bd_C"/>
</dbReference>
<name>A0A5Q2MKI7_9ACTN</name>
<evidence type="ECO:0000259" key="2">
    <source>
        <dbReference type="Pfam" id="PF13193"/>
    </source>
</evidence>
<proteinExistence type="predicted"/>
<dbReference type="RefSeq" id="WP_153652820.1">
    <property type="nucleotide sequence ID" value="NZ_CP045737.1"/>
</dbReference>
<feature type="domain" description="AMP-dependent synthetase/ligase" evidence="1">
    <location>
        <begin position="7"/>
        <end position="357"/>
    </location>
</feature>
<dbReference type="Proteomes" id="UP000392064">
    <property type="component" value="Chromosome"/>
</dbReference>
<dbReference type="InterPro" id="IPR042099">
    <property type="entry name" value="ANL_N_sf"/>
</dbReference>
<keyword evidence="4" id="KW-1185">Reference proteome</keyword>
<organism evidence="3 4">
    <name type="scientific">Aeromicrobium yanjiei</name>
    <dbReference type="NCBI Taxonomy" id="2662028"/>
    <lineage>
        <taxon>Bacteria</taxon>
        <taxon>Bacillati</taxon>
        <taxon>Actinomycetota</taxon>
        <taxon>Actinomycetes</taxon>
        <taxon>Propionibacteriales</taxon>
        <taxon>Nocardioidaceae</taxon>
        <taxon>Aeromicrobium</taxon>
    </lineage>
</organism>
<dbReference type="Gene3D" id="3.40.50.12780">
    <property type="entry name" value="N-terminal domain of ligase-like"/>
    <property type="match status" value="1"/>
</dbReference>
<dbReference type="PROSITE" id="PS00455">
    <property type="entry name" value="AMP_BINDING"/>
    <property type="match status" value="1"/>
</dbReference>
<dbReference type="Gene3D" id="3.30.300.30">
    <property type="match status" value="1"/>
</dbReference>
<dbReference type="AlphaFoldDB" id="A0A5Q2MKI7"/>
<gene>
    <name evidence="3" type="ORF">GEV26_09365</name>
</gene>
<dbReference type="InterPro" id="IPR020845">
    <property type="entry name" value="AMP-binding_CS"/>
</dbReference>
<accession>A0A5Q2MKI7</accession>
<dbReference type="SUPFAM" id="SSF56801">
    <property type="entry name" value="Acetyl-CoA synthetase-like"/>
    <property type="match status" value="1"/>
</dbReference>
<dbReference type="PANTHER" id="PTHR24096:SF323">
    <property type="entry name" value="BLR3536 PROTEIN"/>
    <property type="match status" value="1"/>
</dbReference>
<reference evidence="3 4" key="1">
    <citation type="submission" date="2019-11" db="EMBL/GenBank/DDBJ databases">
        <authorList>
            <person name="Li J."/>
        </authorList>
    </citation>
    <scope>NUCLEOTIDE SEQUENCE [LARGE SCALE GENOMIC DNA]</scope>
    <source>
        <strain evidence="3 4">MF47</strain>
    </source>
</reference>
<protein>
    <submittedName>
        <fullName evidence="3">AMP-binding protein</fullName>
    </submittedName>
</protein>
<sequence length="509" mass="55377">MQLTTLAAEHGDKPAIIMGASGETLSYRELEARSNQIAHLFRERGLGAGDHIAILLENRLEIFPIVWAAQRSGLLYTPVNWHLSPAEAAYIVDNCEAKLLISSSSLESIAAPAAASASRLTARLVVGERVEGVEHLDSAIADLSREPISDEAEGYYMFYSSGTTGRPKGILPELSGESFGTGLSIDHTMRAAFSFSAATRFLSTGPLYHAAPLAWCIGAVRNGGTAVVMEKFDAEAVLRLIDRHRITHAQFVPTMFVRMLKLADDVRAAYDVSSVQLAIHAAAPCPIEVKERMIEWFGPTLVEFYAGSEGNGFFMIDSPTWLTHKGSVGTALTGVVHICDDEGRELGPHEIGTIWLSDNKRFEYHGDPVKTAAAYNDKGWSTLGDLGHVDQEGFLYLSDRRTDLILSGGVNIYPREIEDALTLHPAVGDVAVIGLPDGEMGQRVHAVIEVAEGSTPGPELAESLIGFCRDRLAHFKAPRSVSFEPVPRLPSGKILKRELMQRFQDASTR</sequence>
<dbReference type="GO" id="GO:0016405">
    <property type="term" value="F:CoA-ligase activity"/>
    <property type="evidence" value="ECO:0007669"/>
    <property type="project" value="TreeGrafter"/>
</dbReference>